<protein>
    <submittedName>
        <fullName evidence="1">Helix-turn-helix domain-containing protein</fullName>
    </submittedName>
</protein>
<dbReference type="OrthoDB" id="3730926at2"/>
<evidence type="ECO:0000313" key="2">
    <source>
        <dbReference type="Proteomes" id="UP000192674"/>
    </source>
</evidence>
<dbReference type="Proteomes" id="UP000192674">
    <property type="component" value="Unassembled WGS sequence"/>
</dbReference>
<evidence type="ECO:0000313" key="1">
    <source>
        <dbReference type="EMBL" id="SMC88166.1"/>
    </source>
</evidence>
<dbReference type="EMBL" id="FWXV01000002">
    <property type="protein sequence ID" value="SMC88166.1"/>
    <property type="molecule type" value="Genomic_DNA"/>
</dbReference>
<gene>
    <name evidence="1" type="ORF">SAMN05661093_02406</name>
</gene>
<dbReference type="RefSeq" id="WP_033384646.1">
    <property type="nucleotide sequence ID" value="NZ_FWXV01000002.1"/>
</dbReference>
<organism evidence="1 2">
    <name type="scientific">Kibdelosporangium aridum</name>
    <dbReference type="NCBI Taxonomy" id="2030"/>
    <lineage>
        <taxon>Bacteria</taxon>
        <taxon>Bacillati</taxon>
        <taxon>Actinomycetota</taxon>
        <taxon>Actinomycetes</taxon>
        <taxon>Pseudonocardiales</taxon>
        <taxon>Pseudonocardiaceae</taxon>
        <taxon>Kibdelosporangium</taxon>
    </lineage>
</organism>
<dbReference type="SUPFAM" id="SSF46785">
    <property type="entry name" value="Winged helix' DNA-binding domain"/>
    <property type="match status" value="1"/>
</dbReference>
<dbReference type="InterPro" id="IPR036390">
    <property type="entry name" value="WH_DNA-bd_sf"/>
</dbReference>
<name>A0A1Y5XGW1_KIBAR</name>
<proteinExistence type="predicted"/>
<dbReference type="AlphaFoldDB" id="A0A1Y5XGW1"/>
<dbReference type="Gene3D" id="1.10.10.10">
    <property type="entry name" value="Winged helix-like DNA-binding domain superfamily/Winged helix DNA-binding domain"/>
    <property type="match status" value="1"/>
</dbReference>
<accession>A0A1Y5XGW1</accession>
<sequence length="161" mass="17430">MELDERLAALEERVAALEGRRSGSIPEGTFWALEGLKDRAPEGAVLFTGAVPLPTGHFYEWQQGETVENLLGQDWSELSGAFAALGHPVRLLLLRLILTGVQSTAELQEHEALGTTGQLYHHLRQLVAAGWLHVTGRGHYAVPGARVVPLLTVLTAVQNPA</sequence>
<dbReference type="InterPro" id="IPR036388">
    <property type="entry name" value="WH-like_DNA-bd_sf"/>
</dbReference>
<keyword evidence="2" id="KW-1185">Reference proteome</keyword>
<reference evidence="1 2" key="1">
    <citation type="submission" date="2017-04" db="EMBL/GenBank/DDBJ databases">
        <authorList>
            <person name="Afonso C.L."/>
            <person name="Miller P.J."/>
            <person name="Scott M.A."/>
            <person name="Spackman E."/>
            <person name="Goraichik I."/>
            <person name="Dimitrov K.M."/>
            <person name="Suarez D.L."/>
            <person name="Swayne D.E."/>
        </authorList>
    </citation>
    <scope>NUCLEOTIDE SEQUENCE [LARGE SCALE GENOMIC DNA]</scope>
    <source>
        <strain evidence="1 2">DSM 43828</strain>
    </source>
</reference>